<gene>
    <name evidence="2" type="ORF">SM116_12805</name>
</gene>
<evidence type="ECO:0008006" key="4">
    <source>
        <dbReference type="Google" id="ProtNLM"/>
    </source>
</evidence>
<dbReference type="PROSITE" id="PS51257">
    <property type="entry name" value="PROKAR_LIPOPROTEIN"/>
    <property type="match status" value="1"/>
</dbReference>
<accession>A0ABZ0SHE1</accession>
<name>A0ABZ0SHE1_9MICO</name>
<feature type="chain" id="PRO_5046292556" description="Nuclear transport factor 2 family protein" evidence="1">
    <location>
        <begin position="29"/>
        <end position="181"/>
    </location>
</feature>
<feature type="signal peptide" evidence="1">
    <location>
        <begin position="1"/>
        <end position="28"/>
    </location>
</feature>
<evidence type="ECO:0000313" key="2">
    <source>
        <dbReference type="EMBL" id="WPR88646.1"/>
    </source>
</evidence>
<keyword evidence="1" id="KW-0732">Signal</keyword>
<reference evidence="2 3" key="1">
    <citation type="submission" date="2023-11" db="EMBL/GenBank/DDBJ databases">
        <title>Genome sequence of Microbacterium rhizosphaerae KACC 19337.</title>
        <authorList>
            <person name="Choi H."/>
            <person name="Kim S."/>
            <person name="Kim Y."/>
            <person name="Kwon S.-W."/>
            <person name="Heo J."/>
        </authorList>
    </citation>
    <scope>NUCLEOTIDE SEQUENCE [LARGE SCALE GENOMIC DNA]</scope>
    <source>
        <strain evidence="2 3">KACC 19337</strain>
    </source>
</reference>
<organism evidence="2 3">
    <name type="scientific">Microbacterium rhizosphaerae</name>
    <dbReference type="NCBI Taxonomy" id="1678237"/>
    <lineage>
        <taxon>Bacteria</taxon>
        <taxon>Bacillati</taxon>
        <taxon>Actinomycetota</taxon>
        <taxon>Actinomycetes</taxon>
        <taxon>Micrococcales</taxon>
        <taxon>Microbacteriaceae</taxon>
        <taxon>Microbacterium</taxon>
    </lineage>
</organism>
<evidence type="ECO:0000313" key="3">
    <source>
        <dbReference type="Proteomes" id="UP001323798"/>
    </source>
</evidence>
<evidence type="ECO:0000256" key="1">
    <source>
        <dbReference type="SAM" id="SignalP"/>
    </source>
</evidence>
<keyword evidence="3" id="KW-1185">Reference proteome</keyword>
<sequence length="181" mass="19005">MTFRRRALALVVAGALAFGVAGCSGHPAATPSTPTPAFTSDAAAYAAAEKVYRDYVDALNQVDLADPKTFEPVFALTTGDANAADRKGLSRYHADGVTIDGISIIKLLEPSDVSTDRERVDLAACVDVSGVRLTNTDGTSAVDIDRVPTQTVTVSLVADRSTDFAYRVERVAGREGPPACE</sequence>
<dbReference type="Proteomes" id="UP001323798">
    <property type="component" value="Chromosome"/>
</dbReference>
<dbReference type="EMBL" id="CP139368">
    <property type="protein sequence ID" value="WPR88646.1"/>
    <property type="molecule type" value="Genomic_DNA"/>
</dbReference>
<protein>
    <recommendedName>
        <fullName evidence="4">Nuclear transport factor 2 family protein</fullName>
    </recommendedName>
</protein>
<proteinExistence type="predicted"/>
<dbReference type="RefSeq" id="WP_320941365.1">
    <property type="nucleotide sequence ID" value="NZ_BAABEU010000006.1"/>
</dbReference>